<evidence type="ECO:0000256" key="3">
    <source>
        <dbReference type="ARBA" id="ARBA00012438"/>
    </source>
</evidence>
<dbReference type="InterPro" id="IPR036890">
    <property type="entry name" value="HATPase_C_sf"/>
</dbReference>
<evidence type="ECO:0000256" key="4">
    <source>
        <dbReference type="ARBA" id="ARBA00022553"/>
    </source>
</evidence>
<dbReference type="InterPro" id="IPR003661">
    <property type="entry name" value="HisK_dim/P_dom"/>
</dbReference>
<protein>
    <recommendedName>
        <fullName evidence="3">histidine kinase</fullName>
        <ecNumber evidence="3">2.7.13.3</ecNumber>
    </recommendedName>
</protein>
<dbReference type="SMART" id="SM00388">
    <property type="entry name" value="HisKA"/>
    <property type="match status" value="1"/>
</dbReference>
<keyword evidence="6 12" id="KW-0812">Transmembrane</keyword>
<evidence type="ECO:0000259" key="14">
    <source>
        <dbReference type="PROSITE" id="PS50885"/>
    </source>
</evidence>
<dbReference type="SUPFAM" id="SSF47384">
    <property type="entry name" value="Homodimeric domain of signal transducing histidine kinase"/>
    <property type="match status" value="1"/>
</dbReference>
<dbReference type="SMART" id="SM00387">
    <property type="entry name" value="HATPase_c"/>
    <property type="match status" value="1"/>
</dbReference>
<dbReference type="Pfam" id="PF00512">
    <property type="entry name" value="HisKA"/>
    <property type="match status" value="1"/>
</dbReference>
<dbReference type="CDD" id="cd00075">
    <property type="entry name" value="HATPase"/>
    <property type="match status" value="1"/>
</dbReference>
<dbReference type="PRINTS" id="PR00344">
    <property type="entry name" value="BCTRLSENSOR"/>
</dbReference>
<accession>A0ABT1HVX2</accession>
<dbReference type="PANTHER" id="PTHR45436:SF5">
    <property type="entry name" value="SENSOR HISTIDINE KINASE TRCS"/>
    <property type="match status" value="1"/>
</dbReference>
<dbReference type="PANTHER" id="PTHR45436">
    <property type="entry name" value="SENSOR HISTIDINE KINASE YKOH"/>
    <property type="match status" value="1"/>
</dbReference>
<dbReference type="Gene3D" id="1.10.287.130">
    <property type="match status" value="1"/>
</dbReference>
<evidence type="ECO:0000259" key="13">
    <source>
        <dbReference type="PROSITE" id="PS50109"/>
    </source>
</evidence>
<comment type="subcellular location">
    <subcellularLocation>
        <location evidence="2">Cell membrane</location>
    </subcellularLocation>
</comment>
<reference evidence="15 16" key="1">
    <citation type="submission" date="2022-06" db="EMBL/GenBank/DDBJ databases">
        <title>Genomic Encyclopedia of Archaeal and Bacterial Type Strains, Phase II (KMG-II): from individual species to whole genera.</title>
        <authorList>
            <person name="Goeker M."/>
        </authorList>
    </citation>
    <scope>NUCLEOTIDE SEQUENCE [LARGE SCALE GENOMIC DNA]</scope>
    <source>
        <strain evidence="15 16">DSM 40477</strain>
    </source>
</reference>
<keyword evidence="8 12" id="KW-1133">Transmembrane helix</keyword>
<dbReference type="GO" id="GO:0016301">
    <property type="term" value="F:kinase activity"/>
    <property type="evidence" value="ECO:0007669"/>
    <property type="project" value="UniProtKB-KW"/>
</dbReference>
<name>A0ABT1HVX2_STRSD</name>
<feature type="transmembrane region" description="Helical" evidence="12">
    <location>
        <begin position="20"/>
        <end position="44"/>
    </location>
</feature>
<evidence type="ECO:0000256" key="2">
    <source>
        <dbReference type="ARBA" id="ARBA00004236"/>
    </source>
</evidence>
<keyword evidence="5" id="KW-0808">Transferase</keyword>
<evidence type="ECO:0000313" key="16">
    <source>
        <dbReference type="Proteomes" id="UP001205311"/>
    </source>
</evidence>
<dbReference type="Pfam" id="PF02518">
    <property type="entry name" value="HATPase_c"/>
    <property type="match status" value="1"/>
</dbReference>
<evidence type="ECO:0000256" key="7">
    <source>
        <dbReference type="ARBA" id="ARBA00022777"/>
    </source>
</evidence>
<dbReference type="Gene3D" id="3.30.565.10">
    <property type="entry name" value="Histidine kinase-like ATPase, C-terminal domain"/>
    <property type="match status" value="1"/>
</dbReference>
<dbReference type="EMBL" id="JAMTCP010000018">
    <property type="protein sequence ID" value="MCP2259628.1"/>
    <property type="molecule type" value="Genomic_DNA"/>
</dbReference>
<evidence type="ECO:0000256" key="1">
    <source>
        <dbReference type="ARBA" id="ARBA00000085"/>
    </source>
</evidence>
<dbReference type="SMART" id="SM00304">
    <property type="entry name" value="HAMP"/>
    <property type="match status" value="1"/>
</dbReference>
<evidence type="ECO:0000256" key="8">
    <source>
        <dbReference type="ARBA" id="ARBA00022989"/>
    </source>
</evidence>
<dbReference type="PROSITE" id="PS50885">
    <property type="entry name" value="HAMP"/>
    <property type="match status" value="1"/>
</dbReference>
<dbReference type="Gene3D" id="6.10.340.10">
    <property type="match status" value="1"/>
</dbReference>
<keyword evidence="4" id="KW-0597">Phosphoprotein</keyword>
<dbReference type="Pfam" id="PF00672">
    <property type="entry name" value="HAMP"/>
    <property type="match status" value="1"/>
</dbReference>
<evidence type="ECO:0000256" key="10">
    <source>
        <dbReference type="ARBA" id="ARBA00023136"/>
    </source>
</evidence>
<evidence type="ECO:0000256" key="12">
    <source>
        <dbReference type="SAM" id="Phobius"/>
    </source>
</evidence>
<dbReference type="InterPro" id="IPR050428">
    <property type="entry name" value="TCS_sensor_his_kinase"/>
</dbReference>
<comment type="catalytic activity">
    <reaction evidence="1">
        <text>ATP + protein L-histidine = ADP + protein N-phospho-L-histidine.</text>
        <dbReference type="EC" id="2.7.13.3"/>
    </reaction>
</comment>
<keyword evidence="9" id="KW-0902">Two-component regulatory system</keyword>
<dbReference type="SUPFAM" id="SSF55874">
    <property type="entry name" value="ATPase domain of HSP90 chaperone/DNA topoisomerase II/histidine kinase"/>
    <property type="match status" value="1"/>
</dbReference>
<dbReference type="InterPro" id="IPR005467">
    <property type="entry name" value="His_kinase_dom"/>
</dbReference>
<evidence type="ECO:0000313" key="15">
    <source>
        <dbReference type="EMBL" id="MCP2259628.1"/>
    </source>
</evidence>
<proteinExistence type="predicted"/>
<gene>
    <name evidence="15" type="ORF">LX15_003333</name>
</gene>
<keyword evidence="16" id="KW-1185">Reference proteome</keyword>
<feature type="transmembrane region" description="Helical" evidence="12">
    <location>
        <begin position="142"/>
        <end position="162"/>
    </location>
</feature>
<dbReference type="Proteomes" id="UP001205311">
    <property type="component" value="Unassembled WGS sequence"/>
</dbReference>
<sequence>MSAGRADRPLRTSSLRRRVALYSVAVVSVAMFLVMVLVDALFDLQTRRDVTARMRDRAQFAEQLARQRVRPAELARRLDGGGIRARLTTADGREFGGEAPEAESGPGRRLEPVRRRLADGSHLVLTADQDQVSAAQRRLRRVVGLVGLGAIVVTGVALVGTVRVSLRPLETMAEVARSIARGDRGRRLAPDEPDTELGRTAVAFDQMVDALEGAERQARESEARTRRFLADAAHELRTPIAGVQAAAEVLVQAGPEADPAERERMQVLLAREARRAGRLVTDLLALARIDAGLELRGERVDLLALAEHEAERVRLLSPGLTVTVVGEPTPVVADPDHLAQVLANLLDNARRHAPGDGEVTVRVSRRDGNAVVEVVDDGPGVPPESRERIFERLVRLDAARDRSVGGAGLGLSIARGLARAHGGELVCAEPVGGRGAVFRLTLPVESPAVSSAVLSASPAVRPPPTASPRASPPELLTPSG</sequence>
<feature type="domain" description="Histidine kinase" evidence="13">
    <location>
        <begin position="231"/>
        <end position="446"/>
    </location>
</feature>
<feature type="domain" description="HAMP" evidence="14">
    <location>
        <begin position="163"/>
        <end position="216"/>
    </location>
</feature>
<comment type="caution">
    <text evidence="15">The sequence shown here is derived from an EMBL/GenBank/DDBJ whole genome shotgun (WGS) entry which is preliminary data.</text>
</comment>
<keyword evidence="10 12" id="KW-0472">Membrane</keyword>
<keyword evidence="7 15" id="KW-0418">Kinase</keyword>
<dbReference type="InterPro" id="IPR004358">
    <property type="entry name" value="Sig_transdc_His_kin-like_C"/>
</dbReference>
<dbReference type="CDD" id="cd06225">
    <property type="entry name" value="HAMP"/>
    <property type="match status" value="1"/>
</dbReference>
<dbReference type="RefSeq" id="WP_253670510.1">
    <property type="nucleotide sequence ID" value="NZ_JAMTCP010000018.1"/>
</dbReference>
<dbReference type="SUPFAM" id="SSF158472">
    <property type="entry name" value="HAMP domain-like"/>
    <property type="match status" value="1"/>
</dbReference>
<evidence type="ECO:0000256" key="11">
    <source>
        <dbReference type="SAM" id="MobiDB-lite"/>
    </source>
</evidence>
<dbReference type="InterPro" id="IPR003660">
    <property type="entry name" value="HAMP_dom"/>
</dbReference>
<feature type="region of interest" description="Disordered" evidence="11">
    <location>
        <begin position="452"/>
        <end position="480"/>
    </location>
</feature>
<dbReference type="PROSITE" id="PS50109">
    <property type="entry name" value="HIS_KIN"/>
    <property type="match status" value="1"/>
</dbReference>
<evidence type="ECO:0000256" key="5">
    <source>
        <dbReference type="ARBA" id="ARBA00022679"/>
    </source>
</evidence>
<dbReference type="EC" id="2.7.13.3" evidence="3"/>
<dbReference type="InterPro" id="IPR003594">
    <property type="entry name" value="HATPase_dom"/>
</dbReference>
<evidence type="ECO:0000256" key="9">
    <source>
        <dbReference type="ARBA" id="ARBA00023012"/>
    </source>
</evidence>
<organism evidence="15 16">
    <name type="scientific">Streptoalloteichus tenebrarius (strain ATCC 17920 / DSM 40477 / JCM 4838 / CBS 697.72 / NBRC 16177 / NCIMB 11028 / NRRL B-12390 / A12253. 1 / ISP 5477)</name>
    <name type="common">Streptomyces tenebrarius</name>
    <dbReference type="NCBI Taxonomy" id="1933"/>
    <lineage>
        <taxon>Bacteria</taxon>
        <taxon>Bacillati</taxon>
        <taxon>Actinomycetota</taxon>
        <taxon>Actinomycetes</taxon>
        <taxon>Pseudonocardiales</taxon>
        <taxon>Pseudonocardiaceae</taxon>
        <taxon>Streptoalloteichus</taxon>
    </lineage>
</organism>
<dbReference type="CDD" id="cd00082">
    <property type="entry name" value="HisKA"/>
    <property type="match status" value="1"/>
</dbReference>
<dbReference type="InterPro" id="IPR036097">
    <property type="entry name" value="HisK_dim/P_sf"/>
</dbReference>
<evidence type="ECO:0000256" key="6">
    <source>
        <dbReference type="ARBA" id="ARBA00022692"/>
    </source>
</evidence>